<dbReference type="Pfam" id="PF06803">
    <property type="entry name" value="DUF1232"/>
    <property type="match status" value="1"/>
</dbReference>
<dbReference type="RefSeq" id="WP_202083347.1">
    <property type="nucleotide sequence ID" value="NZ_JAERTZ010000015.1"/>
</dbReference>
<evidence type="ECO:0000256" key="2">
    <source>
        <dbReference type="ARBA" id="ARBA00022692"/>
    </source>
</evidence>
<dbReference type="InterPro" id="IPR010652">
    <property type="entry name" value="DUF1232"/>
</dbReference>
<keyword evidence="8" id="KW-1185">Reference proteome</keyword>
<comment type="subcellular location">
    <subcellularLocation>
        <location evidence="1">Endomembrane system</location>
        <topology evidence="1">Multi-pass membrane protein</topology>
    </subcellularLocation>
</comment>
<reference evidence="8" key="1">
    <citation type="submission" date="2021-01" db="EMBL/GenBank/DDBJ databases">
        <title>Genome public.</title>
        <authorList>
            <person name="Liu C."/>
            <person name="Sun Q."/>
        </authorList>
    </citation>
    <scope>NUCLEOTIDE SEQUENCE [LARGE SCALE GENOMIC DNA]</scope>
    <source>
        <strain evidence="8">CGMCC 1.18722</strain>
    </source>
</reference>
<keyword evidence="3 5" id="KW-1133">Transmembrane helix</keyword>
<feature type="domain" description="DUF1232" evidence="6">
    <location>
        <begin position="6"/>
        <end position="41"/>
    </location>
</feature>
<keyword evidence="2 5" id="KW-0812">Transmembrane</keyword>
<evidence type="ECO:0000313" key="8">
    <source>
        <dbReference type="Proteomes" id="UP000638570"/>
    </source>
</evidence>
<dbReference type="EMBL" id="JAERTZ010000015">
    <property type="protein sequence ID" value="MBL1376954.1"/>
    <property type="molecule type" value="Genomic_DNA"/>
</dbReference>
<keyword evidence="4 5" id="KW-0472">Membrane</keyword>
<evidence type="ECO:0000259" key="6">
    <source>
        <dbReference type="Pfam" id="PF06803"/>
    </source>
</evidence>
<gene>
    <name evidence="7" type="ORF">JKV55_06350</name>
</gene>
<protein>
    <submittedName>
        <fullName evidence="7">DUF1232 domain-containing protein</fullName>
    </submittedName>
</protein>
<organism evidence="7 8">
    <name type="scientific">Zobellella iuensis</name>
    <dbReference type="NCBI Taxonomy" id="2803811"/>
    <lineage>
        <taxon>Bacteria</taxon>
        <taxon>Pseudomonadati</taxon>
        <taxon>Pseudomonadota</taxon>
        <taxon>Gammaproteobacteria</taxon>
        <taxon>Aeromonadales</taxon>
        <taxon>Aeromonadaceae</taxon>
        <taxon>Zobellella</taxon>
    </lineage>
</organism>
<evidence type="ECO:0000256" key="5">
    <source>
        <dbReference type="SAM" id="Phobius"/>
    </source>
</evidence>
<name>A0ABS1QQ14_9GAMM</name>
<evidence type="ECO:0000256" key="4">
    <source>
        <dbReference type="ARBA" id="ARBA00023136"/>
    </source>
</evidence>
<feature type="transmembrane region" description="Helical" evidence="5">
    <location>
        <begin position="70"/>
        <end position="90"/>
    </location>
</feature>
<dbReference type="Proteomes" id="UP000638570">
    <property type="component" value="Unassembled WGS sequence"/>
</dbReference>
<sequence length="99" mass="10501">MPMAVRALALLVAAYALSPIDLIPDFIPVLGYLDDLLLVPLGLALVVRLTPPAVLEAARARARQAADKPISYTAAAVIILLWLGALWLAARWAMAAMGI</sequence>
<evidence type="ECO:0000256" key="1">
    <source>
        <dbReference type="ARBA" id="ARBA00004127"/>
    </source>
</evidence>
<accession>A0ABS1QQ14</accession>
<feature type="transmembrane region" description="Helical" evidence="5">
    <location>
        <begin position="26"/>
        <end position="49"/>
    </location>
</feature>
<evidence type="ECO:0000313" key="7">
    <source>
        <dbReference type="EMBL" id="MBL1376954.1"/>
    </source>
</evidence>
<comment type="caution">
    <text evidence="7">The sequence shown here is derived from an EMBL/GenBank/DDBJ whole genome shotgun (WGS) entry which is preliminary data.</text>
</comment>
<proteinExistence type="predicted"/>
<evidence type="ECO:0000256" key="3">
    <source>
        <dbReference type="ARBA" id="ARBA00022989"/>
    </source>
</evidence>